<keyword evidence="8" id="KW-0378">Hydrolase</keyword>
<dbReference type="InterPro" id="IPR008263">
    <property type="entry name" value="GH16_AS"/>
</dbReference>
<feature type="chain" id="PRO_5027123614" description="xyloglucan:xyloglucosyl transferase" evidence="12">
    <location>
        <begin position="26"/>
        <end position="501"/>
    </location>
</feature>
<evidence type="ECO:0000256" key="12">
    <source>
        <dbReference type="SAM" id="SignalP"/>
    </source>
</evidence>
<evidence type="ECO:0000256" key="1">
    <source>
        <dbReference type="ARBA" id="ARBA00004191"/>
    </source>
</evidence>
<dbReference type="GO" id="GO:0016762">
    <property type="term" value="F:xyloglucan:xyloglucosyl transferase activity"/>
    <property type="evidence" value="ECO:0007669"/>
    <property type="project" value="UniProtKB-EC"/>
</dbReference>
<keyword evidence="9" id="KW-0325">Glycoprotein</keyword>
<dbReference type="GO" id="GO:0044042">
    <property type="term" value="P:glucan metabolic process"/>
    <property type="evidence" value="ECO:0007669"/>
    <property type="project" value="InterPro"/>
</dbReference>
<sequence length="501" mass="57157">MEIYVVSAIMFLLSLLMASFMAASAGDFNQEVVPVWGGDRAKILSGGKVLSLTLDKTSGSGFESKREYLFGRIDNADQAWNLTGEPYTVHTNVYTQGKGGREQQFHLWFDPTKDFHMYSVVWNPQRIIFLVDDTPIRVYENQESIGVPFPKNQPMKLYSSLWNADQWATRGGSVKADWSKAPFTAYYRNFNANACLWSSGSSSCSSKTSSSTINNYWQTQGLDASGRRSLRWVQKYYMIYNYCTDYKRFPLGRPRDSFLAAVSAGNFYRDVDITWGDGRGKILRRGNSLSLSLDKASGSGFQSKRAYLFGRFDVQMKLVPGNSAGTVTTFYLTSQGNMHDEIDLEFLGNQSGSPYTLHTNVYSQGKGNREQEFHLWFDPTMNILVDNIPIRVFRNSESIGVPYPKNQPMKIQASLWDAEDWATQGGKVKTDWSKAPFTAYYRNLSALTTDSDGSKGWLTQDLDEQGRKLLRWVQMHYMIYNYCADRNRRFSHRECSRSRLL</sequence>
<evidence type="ECO:0000256" key="8">
    <source>
        <dbReference type="ARBA" id="ARBA00022801"/>
    </source>
</evidence>
<keyword evidence="6" id="KW-0964">Secreted</keyword>
<evidence type="ECO:0000313" key="14">
    <source>
        <dbReference type="EMBL" id="VFU26733.1"/>
    </source>
</evidence>
<keyword evidence="10" id="KW-0326">Glycosidase</keyword>
<evidence type="ECO:0000256" key="4">
    <source>
        <dbReference type="ARBA" id="ARBA00022512"/>
    </source>
</evidence>
<dbReference type="Pfam" id="PF00722">
    <property type="entry name" value="Glyco_hydro_16"/>
    <property type="match status" value="3"/>
</dbReference>
<keyword evidence="7" id="KW-0808">Transferase</keyword>
<evidence type="ECO:0000256" key="10">
    <source>
        <dbReference type="ARBA" id="ARBA00023295"/>
    </source>
</evidence>
<feature type="signal peptide" evidence="12">
    <location>
        <begin position="1"/>
        <end position="25"/>
    </location>
</feature>
<evidence type="ECO:0000256" key="7">
    <source>
        <dbReference type="ARBA" id="ARBA00022679"/>
    </source>
</evidence>
<dbReference type="PROSITE" id="PS51762">
    <property type="entry name" value="GH16_2"/>
    <property type="match status" value="2"/>
</dbReference>
<dbReference type="EMBL" id="CAADRP010000335">
    <property type="protein sequence ID" value="VFU26733.1"/>
    <property type="molecule type" value="Genomic_DNA"/>
</dbReference>
<dbReference type="InterPro" id="IPR000757">
    <property type="entry name" value="Beta-glucanase-like"/>
</dbReference>
<dbReference type="PROSITE" id="PS01034">
    <property type="entry name" value="GH16_1"/>
    <property type="match status" value="1"/>
</dbReference>
<feature type="domain" description="GH16" evidence="13">
    <location>
        <begin position="1"/>
        <end position="183"/>
    </location>
</feature>
<comment type="subcellular location">
    <subcellularLocation>
        <location evidence="1">Secreted</location>
        <location evidence="1">Cell wall</location>
    </subcellularLocation>
    <subcellularLocation>
        <location evidence="2">Secreted</location>
        <location evidence="2">Extracellular space</location>
        <location evidence="2">Apoplast</location>
    </subcellularLocation>
</comment>
<evidence type="ECO:0000256" key="6">
    <source>
        <dbReference type="ARBA" id="ARBA00022525"/>
    </source>
</evidence>
<dbReference type="EC" id="2.4.1.207" evidence="3"/>
<evidence type="ECO:0000256" key="9">
    <source>
        <dbReference type="ARBA" id="ARBA00023180"/>
    </source>
</evidence>
<dbReference type="AlphaFoldDB" id="A0A6N2KG91"/>
<name>A0A6N2KG91_SALVM</name>
<evidence type="ECO:0000256" key="2">
    <source>
        <dbReference type="ARBA" id="ARBA00004271"/>
    </source>
</evidence>
<evidence type="ECO:0000259" key="13">
    <source>
        <dbReference type="PROSITE" id="PS51762"/>
    </source>
</evidence>
<dbReference type="GO" id="GO:0004553">
    <property type="term" value="F:hydrolase activity, hydrolyzing O-glycosyl compounds"/>
    <property type="evidence" value="ECO:0007669"/>
    <property type="project" value="InterPro"/>
</dbReference>
<accession>A0A6N2KG91</accession>
<dbReference type="Gene3D" id="2.60.120.200">
    <property type="match status" value="3"/>
</dbReference>
<dbReference type="InterPro" id="IPR010713">
    <property type="entry name" value="XET_C"/>
</dbReference>
<evidence type="ECO:0000256" key="3">
    <source>
        <dbReference type="ARBA" id="ARBA00012152"/>
    </source>
</evidence>
<protein>
    <recommendedName>
        <fullName evidence="3">xyloglucan:xyloglucosyl transferase</fullName>
        <ecNumber evidence="3">2.4.1.207</ecNumber>
    </recommendedName>
</protein>
<keyword evidence="5" id="KW-0052">Apoplast</keyword>
<evidence type="ECO:0000256" key="5">
    <source>
        <dbReference type="ARBA" id="ARBA00022523"/>
    </source>
</evidence>
<comment type="catalytic activity">
    <reaction evidence="11">
        <text>breaks a beta-(1-&gt;4) bond in the backbone of a xyloglucan and transfers the xyloglucanyl segment on to O-4 of the non-reducing terminal glucose residue of an acceptor, which can be a xyloglucan or an oligosaccharide of xyloglucan.</text>
        <dbReference type="EC" id="2.4.1.207"/>
    </reaction>
</comment>
<proteinExistence type="predicted"/>
<dbReference type="SUPFAM" id="SSF49899">
    <property type="entry name" value="Concanavalin A-like lectins/glucanases"/>
    <property type="match status" value="2"/>
</dbReference>
<keyword evidence="12" id="KW-0732">Signal</keyword>
<evidence type="ECO:0000256" key="11">
    <source>
        <dbReference type="ARBA" id="ARBA00034022"/>
    </source>
</evidence>
<feature type="domain" description="GH16" evidence="13">
    <location>
        <begin position="176"/>
        <end position="441"/>
    </location>
</feature>
<dbReference type="InterPro" id="IPR044791">
    <property type="entry name" value="Beta-glucanase/XTH"/>
</dbReference>
<organism evidence="14">
    <name type="scientific">Salix viminalis</name>
    <name type="common">Common osier</name>
    <name type="synonym">Basket willow</name>
    <dbReference type="NCBI Taxonomy" id="40686"/>
    <lineage>
        <taxon>Eukaryota</taxon>
        <taxon>Viridiplantae</taxon>
        <taxon>Streptophyta</taxon>
        <taxon>Embryophyta</taxon>
        <taxon>Tracheophyta</taxon>
        <taxon>Spermatophyta</taxon>
        <taxon>Magnoliopsida</taxon>
        <taxon>eudicotyledons</taxon>
        <taxon>Gunneridae</taxon>
        <taxon>Pentapetalae</taxon>
        <taxon>rosids</taxon>
        <taxon>fabids</taxon>
        <taxon>Malpighiales</taxon>
        <taxon>Salicaceae</taxon>
        <taxon>Saliceae</taxon>
        <taxon>Salix</taxon>
    </lineage>
</organism>
<dbReference type="Pfam" id="PF06955">
    <property type="entry name" value="XET_C"/>
    <property type="match status" value="2"/>
</dbReference>
<reference evidence="14" key="1">
    <citation type="submission" date="2019-03" db="EMBL/GenBank/DDBJ databases">
        <authorList>
            <person name="Mank J."/>
            <person name="Almeida P."/>
        </authorList>
    </citation>
    <scope>NUCLEOTIDE SEQUENCE</scope>
    <source>
        <strain evidence="14">78183</strain>
    </source>
</reference>
<keyword evidence="4" id="KW-0134">Cell wall</keyword>
<dbReference type="InterPro" id="IPR013320">
    <property type="entry name" value="ConA-like_dom_sf"/>
</dbReference>
<dbReference type="PANTHER" id="PTHR31062">
    <property type="entry name" value="XYLOGLUCAN ENDOTRANSGLUCOSYLASE/HYDROLASE PROTEIN 8-RELATED"/>
    <property type="match status" value="1"/>
</dbReference>
<gene>
    <name evidence="14" type="ORF">SVIM_LOCUS74434</name>
</gene>
<dbReference type="GO" id="GO:0048046">
    <property type="term" value="C:apoplast"/>
    <property type="evidence" value="ECO:0007669"/>
    <property type="project" value="UniProtKB-SubCell"/>
</dbReference>